<gene>
    <name evidence="7" type="ORF">BU14_0236s0006</name>
</gene>
<accession>A0A1X6P472</accession>
<protein>
    <recommendedName>
        <fullName evidence="6">Ubiquitin-like protease family profile domain-containing protein</fullName>
    </recommendedName>
</protein>
<dbReference type="Pfam" id="PF02902">
    <property type="entry name" value="Peptidase_C48"/>
    <property type="match status" value="1"/>
</dbReference>
<dbReference type="Gene3D" id="3.40.395.10">
    <property type="entry name" value="Adenoviral Proteinase, Chain A"/>
    <property type="match status" value="1"/>
</dbReference>
<dbReference type="Proteomes" id="UP000218209">
    <property type="component" value="Unassembled WGS sequence"/>
</dbReference>
<evidence type="ECO:0000313" key="8">
    <source>
        <dbReference type="Proteomes" id="UP000218209"/>
    </source>
</evidence>
<evidence type="ECO:0000256" key="4">
    <source>
        <dbReference type="ARBA" id="ARBA00022807"/>
    </source>
</evidence>
<organism evidence="7 8">
    <name type="scientific">Porphyra umbilicalis</name>
    <name type="common">Purple laver</name>
    <name type="synonym">Red alga</name>
    <dbReference type="NCBI Taxonomy" id="2786"/>
    <lineage>
        <taxon>Eukaryota</taxon>
        <taxon>Rhodophyta</taxon>
        <taxon>Bangiophyceae</taxon>
        <taxon>Bangiales</taxon>
        <taxon>Bangiaceae</taxon>
        <taxon>Porphyra</taxon>
    </lineage>
</organism>
<sequence>MNFFASLINHRSRAAALGEKGFSPMRHSGPLRTFMLTTFFFSRQSARIGHVDYDGVRRWGVKVGLNLLAVDVIIVPIVVQRTHWVLVSIDVVRRQFHYYDSLSAEDVCGVIPIFKEWLHDEVQARLGNDAAADWNVLVCHAFLAGNLPRQQDSGSCGVFVLAAADCFSLGAPLAFSQRDIAVLRFRIALFILFDDLDYPEHLPDPASITGWTTPATSDAETVDMDEEDANADERDEGDAEDAGNDEVGEEEDEESGEGDDQSGLEYGEEGVENGDTCHAMQEPDTGFDEQFRTVGGAVGTRGNGVDV</sequence>
<dbReference type="PROSITE" id="PS50600">
    <property type="entry name" value="ULP_PROTEASE"/>
    <property type="match status" value="1"/>
</dbReference>
<keyword evidence="4" id="KW-0788">Thiol protease</keyword>
<evidence type="ECO:0000256" key="2">
    <source>
        <dbReference type="ARBA" id="ARBA00022670"/>
    </source>
</evidence>
<dbReference type="GO" id="GO:0005634">
    <property type="term" value="C:nucleus"/>
    <property type="evidence" value="ECO:0007669"/>
    <property type="project" value="TreeGrafter"/>
</dbReference>
<dbReference type="PANTHER" id="PTHR12606">
    <property type="entry name" value="SENTRIN/SUMO-SPECIFIC PROTEASE"/>
    <property type="match status" value="1"/>
</dbReference>
<proteinExistence type="inferred from homology"/>
<keyword evidence="8" id="KW-1185">Reference proteome</keyword>
<keyword evidence="3" id="KW-0378">Hydrolase</keyword>
<evidence type="ECO:0000256" key="1">
    <source>
        <dbReference type="ARBA" id="ARBA00005234"/>
    </source>
</evidence>
<dbReference type="AlphaFoldDB" id="A0A1X6P472"/>
<reference evidence="7 8" key="1">
    <citation type="submission" date="2017-03" db="EMBL/GenBank/DDBJ databases">
        <title>WGS assembly of Porphyra umbilicalis.</title>
        <authorList>
            <person name="Brawley S.H."/>
            <person name="Blouin N.A."/>
            <person name="Ficko-Blean E."/>
            <person name="Wheeler G.L."/>
            <person name="Lohr M."/>
            <person name="Goodson H.V."/>
            <person name="Jenkins J.W."/>
            <person name="Blaby-Haas C.E."/>
            <person name="Helliwell K.E."/>
            <person name="Chan C."/>
            <person name="Marriage T."/>
            <person name="Bhattacharya D."/>
            <person name="Klein A.S."/>
            <person name="Badis Y."/>
            <person name="Brodie J."/>
            <person name="Cao Y."/>
            <person name="Collen J."/>
            <person name="Dittami S.M."/>
            <person name="Gachon C.M."/>
            <person name="Green B.R."/>
            <person name="Karpowicz S."/>
            <person name="Kim J.W."/>
            <person name="Kudahl U."/>
            <person name="Lin S."/>
            <person name="Michel G."/>
            <person name="Mittag M."/>
            <person name="Olson B.J."/>
            <person name="Pangilinan J."/>
            <person name="Peng Y."/>
            <person name="Qiu H."/>
            <person name="Shu S."/>
            <person name="Singer J.T."/>
            <person name="Smith A.G."/>
            <person name="Sprecher B.N."/>
            <person name="Wagner V."/>
            <person name="Wang W."/>
            <person name="Wang Z.-Y."/>
            <person name="Yan J."/>
            <person name="Yarish C."/>
            <person name="Zoeuner-Riek S."/>
            <person name="Zhuang Y."/>
            <person name="Zou Y."/>
            <person name="Lindquist E.A."/>
            <person name="Grimwood J."/>
            <person name="Barry K."/>
            <person name="Rokhsar D.S."/>
            <person name="Schmutz J."/>
            <person name="Stiller J.W."/>
            <person name="Grossman A.R."/>
            <person name="Prochnik S.E."/>
        </authorList>
    </citation>
    <scope>NUCLEOTIDE SEQUENCE [LARGE SCALE GENOMIC DNA]</scope>
    <source>
        <strain evidence="7">4086291</strain>
    </source>
</reference>
<dbReference type="EMBL" id="KV918903">
    <property type="protein sequence ID" value="OSX75443.1"/>
    <property type="molecule type" value="Genomic_DNA"/>
</dbReference>
<comment type="similarity">
    <text evidence="1">Belongs to the peptidase C48 family.</text>
</comment>
<dbReference type="GO" id="GO:0016929">
    <property type="term" value="F:deSUMOylase activity"/>
    <property type="evidence" value="ECO:0007669"/>
    <property type="project" value="TreeGrafter"/>
</dbReference>
<feature type="domain" description="Ubiquitin-like protease family profile" evidence="6">
    <location>
        <begin position="1"/>
        <end position="167"/>
    </location>
</feature>
<dbReference type="OrthoDB" id="1939479at2759"/>
<keyword evidence="2" id="KW-0645">Protease</keyword>
<dbReference type="SUPFAM" id="SSF54001">
    <property type="entry name" value="Cysteine proteinases"/>
    <property type="match status" value="1"/>
</dbReference>
<evidence type="ECO:0000256" key="5">
    <source>
        <dbReference type="SAM" id="MobiDB-lite"/>
    </source>
</evidence>
<dbReference type="GO" id="GO:0016926">
    <property type="term" value="P:protein desumoylation"/>
    <property type="evidence" value="ECO:0007669"/>
    <property type="project" value="TreeGrafter"/>
</dbReference>
<name>A0A1X6P472_PORUM</name>
<dbReference type="PANTHER" id="PTHR12606:SF1">
    <property type="entry name" value="UBIQUITIN-LIKE-SPECIFIC PROTEASE 1A"/>
    <property type="match status" value="1"/>
</dbReference>
<feature type="region of interest" description="Disordered" evidence="5">
    <location>
        <begin position="220"/>
        <end position="307"/>
    </location>
</feature>
<dbReference type="InterPro" id="IPR003653">
    <property type="entry name" value="Peptidase_C48_C"/>
</dbReference>
<feature type="compositionally biased region" description="Gly residues" evidence="5">
    <location>
        <begin position="296"/>
        <end position="307"/>
    </location>
</feature>
<evidence type="ECO:0000256" key="3">
    <source>
        <dbReference type="ARBA" id="ARBA00022801"/>
    </source>
</evidence>
<feature type="compositionally biased region" description="Acidic residues" evidence="5">
    <location>
        <begin position="220"/>
        <end position="272"/>
    </location>
</feature>
<evidence type="ECO:0000259" key="6">
    <source>
        <dbReference type="PROSITE" id="PS50600"/>
    </source>
</evidence>
<dbReference type="GO" id="GO:0006508">
    <property type="term" value="P:proteolysis"/>
    <property type="evidence" value="ECO:0007669"/>
    <property type="project" value="UniProtKB-KW"/>
</dbReference>
<dbReference type="InterPro" id="IPR038765">
    <property type="entry name" value="Papain-like_cys_pep_sf"/>
</dbReference>
<evidence type="ECO:0000313" key="7">
    <source>
        <dbReference type="EMBL" id="OSX75443.1"/>
    </source>
</evidence>